<dbReference type="OrthoDB" id="2974001at2"/>
<evidence type="ECO:0000313" key="2">
    <source>
        <dbReference type="Proteomes" id="UP000243650"/>
    </source>
</evidence>
<dbReference type="EMBL" id="PVNS01000012">
    <property type="protein sequence ID" value="PRO64791.1"/>
    <property type="molecule type" value="Genomic_DNA"/>
</dbReference>
<proteinExistence type="predicted"/>
<dbReference type="Proteomes" id="UP000243650">
    <property type="component" value="Unassembled WGS sequence"/>
</dbReference>
<dbReference type="AlphaFoldDB" id="A0A2P6MEX2"/>
<protein>
    <submittedName>
        <fullName evidence="1">Uncharacterized protein</fullName>
    </submittedName>
</protein>
<sequence>MTFDQLHANNSTIVKVEGVEYRTIEKPTVSSSGDTYTAVAVDQEDNQYLIEWAVVDPEAIDEVDACDWDEPIFVQKK</sequence>
<organism evidence="1 2">
    <name type="scientific">Alkalicoccus urumqiensis</name>
    <name type="common">Bacillus urumqiensis</name>
    <dbReference type="NCBI Taxonomy" id="1548213"/>
    <lineage>
        <taxon>Bacteria</taxon>
        <taxon>Bacillati</taxon>
        <taxon>Bacillota</taxon>
        <taxon>Bacilli</taxon>
        <taxon>Bacillales</taxon>
        <taxon>Bacillaceae</taxon>
        <taxon>Alkalicoccus</taxon>
    </lineage>
</organism>
<evidence type="ECO:0000313" key="1">
    <source>
        <dbReference type="EMBL" id="PRO64791.1"/>
    </source>
</evidence>
<accession>A0A2P6MEX2</accession>
<dbReference type="RefSeq" id="WP_105959887.1">
    <property type="nucleotide sequence ID" value="NZ_PVNS01000012.1"/>
</dbReference>
<reference evidence="1 2" key="1">
    <citation type="submission" date="2018-03" db="EMBL/GenBank/DDBJ databases">
        <title>Bacillus urumqiensis sp. nov., a moderately haloalkaliphilic bacterium isolated from a salt lake.</title>
        <authorList>
            <person name="Zhao B."/>
            <person name="Liao Z."/>
        </authorList>
    </citation>
    <scope>NUCLEOTIDE SEQUENCE [LARGE SCALE GENOMIC DNA]</scope>
    <source>
        <strain evidence="1 2">BZ-SZ-XJ18</strain>
    </source>
</reference>
<name>A0A2P6MEX2_ALKUR</name>
<keyword evidence="2" id="KW-1185">Reference proteome</keyword>
<comment type="caution">
    <text evidence="1">The sequence shown here is derived from an EMBL/GenBank/DDBJ whole genome shotgun (WGS) entry which is preliminary data.</text>
</comment>
<gene>
    <name evidence="1" type="ORF">C6I21_12845</name>
</gene>